<dbReference type="Pfam" id="PF10145">
    <property type="entry name" value="PhageMin_Tail"/>
    <property type="match status" value="1"/>
</dbReference>
<feature type="domain" description="Phage tail tape measure protein" evidence="3">
    <location>
        <begin position="106"/>
        <end position="296"/>
    </location>
</feature>
<evidence type="ECO:0000256" key="2">
    <source>
        <dbReference type="SAM" id="Phobius"/>
    </source>
</evidence>
<keyword evidence="1" id="KW-1188">Viral release from host cell</keyword>
<feature type="transmembrane region" description="Helical" evidence="2">
    <location>
        <begin position="389"/>
        <end position="417"/>
    </location>
</feature>
<keyword evidence="2" id="KW-0812">Transmembrane</keyword>
<dbReference type="AlphaFoldDB" id="A0A6S5RPM3"/>
<gene>
    <name evidence="4" type="ORF">WP8S17C03_11530</name>
</gene>
<name>A0A6S5RPM3_9GAMM</name>
<keyword evidence="2" id="KW-0472">Membrane</keyword>
<accession>A0A6S5RPM3</accession>
<feature type="transmembrane region" description="Helical" evidence="2">
    <location>
        <begin position="457"/>
        <end position="479"/>
    </location>
</feature>
<dbReference type="InterPro" id="IPR010090">
    <property type="entry name" value="Phage_tape_meas"/>
</dbReference>
<dbReference type="Proteomes" id="UP000515591">
    <property type="component" value="Chromosome"/>
</dbReference>
<evidence type="ECO:0000313" key="5">
    <source>
        <dbReference type="Proteomes" id="UP000515591"/>
    </source>
</evidence>
<dbReference type="PANTHER" id="PTHR37813:SF1">
    <property type="entry name" value="FELS-2 PROPHAGE PROTEIN"/>
    <property type="match status" value="1"/>
</dbReference>
<dbReference type="EMBL" id="AP022213">
    <property type="protein sequence ID" value="BBT15104.1"/>
    <property type="molecule type" value="Genomic_DNA"/>
</dbReference>
<evidence type="ECO:0000256" key="1">
    <source>
        <dbReference type="ARBA" id="ARBA00022612"/>
    </source>
</evidence>
<keyword evidence="2" id="KW-1133">Transmembrane helix</keyword>
<evidence type="ECO:0000313" key="4">
    <source>
        <dbReference type="EMBL" id="BBT15104.1"/>
    </source>
</evidence>
<organism evidence="4 5">
    <name type="scientific">Metapseudomonas otitidis</name>
    <dbReference type="NCBI Taxonomy" id="319939"/>
    <lineage>
        <taxon>Bacteria</taxon>
        <taxon>Pseudomonadati</taxon>
        <taxon>Pseudomonadota</taxon>
        <taxon>Gammaproteobacteria</taxon>
        <taxon>Pseudomonadales</taxon>
        <taxon>Pseudomonadaceae</taxon>
        <taxon>Metapseudomonas</taxon>
    </lineage>
</organism>
<proteinExistence type="predicted"/>
<protein>
    <submittedName>
        <fullName evidence="4">Phage tail tape measure protein</fullName>
    </submittedName>
</protein>
<dbReference type="PANTHER" id="PTHR37813">
    <property type="entry name" value="FELS-2 PROPHAGE PROTEIN"/>
    <property type="match status" value="1"/>
</dbReference>
<feature type="transmembrane region" description="Helical" evidence="2">
    <location>
        <begin position="424"/>
        <end position="445"/>
    </location>
</feature>
<reference evidence="4 5" key="1">
    <citation type="submission" date="2019-12" db="EMBL/GenBank/DDBJ databases">
        <title>complete genome sequences of Pseudomonas otitidis str. WP8-S17-CRE-03 isolated from wastewater treatment plant effluent.</title>
        <authorList>
            <person name="Sekizuka T."/>
            <person name="Itokawa K."/>
            <person name="Yatsu K."/>
            <person name="Inamine Y."/>
            <person name="Kuroda M."/>
        </authorList>
    </citation>
    <scope>NUCLEOTIDE SEQUENCE [LARGE SCALE GENOMIC DNA]</scope>
    <source>
        <strain evidence="4 5">WP8-S17-CRE-03</strain>
    </source>
</reference>
<dbReference type="NCBIfam" id="TIGR01760">
    <property type="entry name" value="tape_meas_TP901"/>
    <property type="match status" value="1"/>
</dbReference>
<sequence>MFPAVGGRVSASATSKLDFILRLVDQVTAPAANIARQLQDVAEVGKNGFVQMGAGMAGVVGTIVAFKEGLQPARDQLRALGEVRSLGVAEDALESLQAKSFEFAVAYGENATAFVQSAYSIEGAVKDLTGSQLALFTNASNVLAKATKTDSETISAYIGTLYGLNKAQADAMGKGEWVEMLAGQSALAVQLFRTSGQQLNDAFKATGIGASAAGVSLAEQMAVLGTLGTTIEGGEAGGLYKSFFENIAGASEKLGMKFTDSNGRLLPMLSILDKLKGKFGDLDTQAKLDAITGAFGGEASRLIVTLMKDTDRLRGGLDKLGKVKGMEQAEQMAKAMVDPFDQFAAMLQNLRIVMGQVLMPVLTPLIQRITKMGTTFQRWLTMFPNIARWLGYITLGLLALVAAAGLLTVLGGVMSVLSILISPIALLVLGIVLLIVAVGAAIIWWDQLKAKFGNTAWFQVLLTIISPVVLAFKIWVAVLQLGWAALQKLWNIGANVVGWLAELTGATSGANSVWDTLLWAFTNLSPFALLGKALKGLIELLNKIPGVSIDTSFAELPEAPGMGEAMSAAERAAAAQKMQQTINAAIPSLSPSQAASVPPGGLLTRIQNTSSQSRGNHIEKVEIHTGKAMTPLELENMLGMAAG</sequence>
<evidence type="ECO:0000259" key="3">
    <source>
        <dbReference type="Pfam" id="PF10145"/>
    </source>
</evidence>